<gene>
    <name evidence="3" type="ORF">LOD99_14732</name>
</gene>
<feature type="region of interest" description="Disordered" evidence="1">
    <location>
        <begin position="288"/>
        <end position="455"/>
    </location>
</feature>
<feature type="region of interest" description="Disordered" evidence="1">
    <location>
        <begin position="116"/>
        <end position="166"/>
    </location>
</feature>
<evidence type="ECO:0000259" key="2">
    <source>
        <dbReference type="PROSITE" id="PS50229"/>
    </source>
</evidence>
<feature type="compositionally biased region" description="Basic and acidic residues" evidence="1">
    <location>
        <begin position="383"/>
        <end position="403"/>
    </location>
</feature>
<dbReference type="Gene3D" id="2.30.29.30">
    <property type="entry name" value="Pleckstrin-homology domain (PH domain)/Phosphotyrosine-binding domain (PTB)"/>
    <property type="match status" value="1"/>
</dbReference>
<feature type="compositionally biased region" description="Polar residues" evidence="1">
    <location>
        <begin position="116"/>
        <end position="129"/>
    </location>
</feature>
<evidence type="ECO:0000256" key="1">
    <source>
        <dbReference type="SAM" id="MobiDB-lite"/>
    </source>
</evidence>
<feature type="domain" description="WH1" evidence="2">
    <location>
        <begin position="1"/>
        <end position="112"/>
    </location>
</feature>
<dbReference type="SUPFAM" id="SSF118370">
    <property type="entry name" value="Vasodilator-stimulated phosphoprotein, VASP, tetramerisation domain"/>
    <property type="match status" value="1"/>
</dbReference>
<dbReference type="PANTHER" id="PTHR11202">
    <property type="entry name" value="SPROUTY-RELATED, EVH1 DOMAIN-CONTAINING PROTEIN FAMILY MEMBER"/>
    <property type="match status" value="1"/>
</dbReference>
<proteinExistence type="predicted"/>
<dbReference type="PANTHER" id="PTHR11202:SF22">
    <property type="entry name" value="PROTEIN ENABLED"/>
    <property type="match status" value="1"/>
</dbReference>
<dbReference type="InterPro" id="IPR000697">
    <property type="entry name" value="WH1/EVH1_dom"/>
</dbReference>
<feature type="compositionally biased region" description="Basic and acidic residues" evidence="1">
    <location>
        <begin position="200"/>
        <end position="249"/>
    </location>
</feature>
<reference evidence="3 4" key="1">
    <citation type="journal article" date="2023" name="BMC Biol.">
        <title>The compact genome of the sponge Oopsacas minuta (Hexactinellida) is lacking key metazoan core genes.</title>
        <authorList>
            <person name="Santini S."/>
            <person name="Schenkelaars Q."/>
            <person name="Jourda C."/>
            <person name="Duchesne M."/>
            <person name="Belahbib H."/>
            <person name="Rocher C."/>
            <person name="Selva M."/>
            <person name="Riesgo A."/>
            <person name="Vervoort M."/>
            <person name="Leys S.P."/>
            <person name="Kodjabachian L."/>
            <person name="Le Bivic A."/>
            <person name="Borchiellini C."/>
            <person name="Claverie J.M."/>
            <person name="Renard E."/>
        </authorList>
    </citation>
    <scope>NUCLEOTIDE SEQUENCE [LARGE SCALE GENOMIC DNA]</scope>
    <source>
        <strain evidence="3">SPO-2</strain>
    </source>
</reference>
<dbReference type="Gene3D" id="1.20.5.1160">
    <property type="entry name" value="Vasodilator-stimulated phosphoprotein"/>
    <property type="match status" value="1"/>
</dbReference>
<evidence type="ECO:0000313" key="4">
    <source>
        <dbReference type="Proteomes" id="UP001165289"/>
    </source>
</evidence>
<dbReference type="EMBL" id="JAKMXF010000066">
    <property type="protein sequence ID" value="KAI6659056.1"/>
    <property type="molecule type" value="Genomic_DNA"/>
</dbReference>
<feature type="compositionally biased region" description="Polar residues" evidence="1">
    <location>
        <begin position="303"/>
        <end position="314"/>
    </location>
</feature>
<organism evidence="3 4">
    <name type="scientific">Oopsacas minuta</name>
    <dbReference type="NCBI Taxonomy" id="111878"/>
    <lineage>
        <taxon>Eukaryota</taxon>
        <taxon>Metazoa</taxon>
        <taxon>Porifera</taxon>
        <taxon>Hexactinellida</taxon>
        <taxon>Hexasterophora</taxon>
        <taxon>Lyssacinosida</taxon>
        <taxon>Leucopsacidae</taxon>
        <taxon>Oopsacas</taxon>
    </lineage>
</organism>
<dbReference type="PROSITE" id="PS50229">
    <property type="entry name" value="WH1"/>
    <property type="match status" value="1"/>
</dbReference>
<dbReference type="InterPro" id="IPR011993">
    <property type="entry name" value="PH-like_dom_sf"/>
</dbReference>
<dbReference type="Pfam" id="PF00568">
    <property type="entry name" value="WH1"/>
    <property type="match status" value="1"/>
</dbReference>
<name>A0AAV7KDD5_9METZ</name>
<evidence type="ECO:0000313" key="3">
    <source>
        <dbReference type="EMBL" id="KAI6659056.1"/>
    </source>
</evidence>
<protein>
    <submittedName>
        <fullName evidence="3">Homer protein-like 2 isoform X2</fullName>
    </submittedName>
</protein>
<dbReference type="AlphaFoldDB" id="A0AAV7KDD5"/>
<accession>A0AAV7KDD5</accession>
<feature type="region of interest" description="Disordered" evidence="1">
    <location>
        <begin position="200"/>
        <end position="271"/>
    </location>
</feature>
<dbReference type="Proteomes" id="UP001165289">
    <property type="component" value="Unassembled WGS sequence"/>
</dbReference>
<dbReference type="SMART" id="SM00461">
    <property type="entry name" value="WH1"/>
    <property type="match status" value="1"/>
</dbReference>
<comment type="caution">
    <text evidence="3">The sequence shown here is derived from an EMBL/GenBank/DDBJ whole genome shotgun (WGS) entry which is preliminary data.</text>
</comment>
<sequence>MSEISLIDVRAQVMTYDEGIKKWTPSGSGEPSISKVQLFVHQQNNTHRIVARKIADKEVVINCALFKGMRYNRATDTFHQWRDTRQVYGLNFANLNDAISFGDTVQEALDGSNKRLSQNSISSSVNGDTHQQDRQQLEKERQKLLDEQREQDRLTRMREADEEADRRRIAEEKIRKEKEEKARLEQERRDQEELQRKLNLQRKKEDEDEKLRLAEQERRLEEAVAEKQRELDDMRAMEKKVQDDMESKFKSSPPPKGFVKKETHEDIEPVTSVGNTFGVQLKYQNPIKSELPIYPPPPPLSKQSASQYEEQIQDNLEIIEPPRSPSPAYNIPSPPPDMPASFHKGGAGGHKQKVVTQSSATISQTKSRTGSQKGGQNNNLMDEIQKRFESMKNRSGATKEDVNRTPTPTSPYPTSNRNISPNPAPAKANQSFTSNEKKEVTKQDSLFKNKQTPTKTEVTITAKDLQTMKSEIMRDIKIELERTKQDILTEIRKELSKR</sequence>
<feature type="compositionally biased region" description="Polar residues" evidence="1">
    <location>
        <begin position="354"/>
        <end position="380"/>
    </location>
</feature>
<feature type="compositionally biased region" description="Basic and acidic residues" evidence="1">
    <location>
        <begin position="435"/>
        <end position="447"/>
    </location>
</feature>
<dbReference type="InterPro" id="IPR038023">
    <property type="entry name" value="VASP_sf"/>
</dbReference>
<feature type="compositionally biased region" description="Basic and acidic residues" evidence="1">
    <location>
        <begin position="130"/>
        <end position="166"/>
    </location>
</feature>
<dbReference type="SUPFAM" id="SSF50729">
    <property type="entry name" value="PH domain-like"/>
    <property type="match status" value="1"/>
</dbReference>
<keyword evidence="4" id="KW-1185">Reference proteome</keyword>